<dbReference type="InterPro" id="IPR032710">
    <property type="entry name" value="NTF2-like_dom_sf"/>
</dbReference>
<sequence>MLSAQQPADPLRKDSMDVAPNTALHASKQAPLGRHAPLAGGRDGLRVVAPSKTVMPSRMVIKMLERKCLRHIEAVHHRDFFEGGAIWTDKTDSWEAEMPFVTEEQMSLHQYVKAWQVLARQYPEYGIHCTGMSTSIEGSSASVRADLEVTGMPSGVVRRNVSIASFELVDGKWLATKFTTAPS</sequence>
<gene>
    <name evidence="1" type="ORF">CLAFUR5_04381</name>
</gene>
<dbReference type="AlphaFoldDB" id="A0A9Q8LFB3"/>
<dbReference type="RefSeq" id="XP_047760872.1">
    <property type="nucleotide sequence ID" value="XM_047903529.1"/>
</dbReference>
<name>A0A9Q8LFB3_PASFU</name>
<evidence type="ECO:0008006" key="3">
    <source>
        <dbReference type="Google" id="ProtNLM"/>
    </source>
</evidence>
<dbReference type="EMBL" id="CP090166">
    <property type="protein sequence ID" value="UJO16506.1"/>
    <property type="molecule type" value="Genomic_DNA"/>
</dbReference>
<evidence type="ECO:0000313" key="2">
    <source>
        <dbReference type="Proteomes" id="UP000756132"/>
    </source>
</evidence>
<reference evidence="1" key="2">
    <citation type="journal article" date="2022" name="Microb. Genom.">
        <title>A chromosome-scale genome assembly of the tomato pathogen Cladosporium fulvum reveals a compartmentalized genome architecture and the presence of a dispensable chromosome.</title>
        <authorList>
            <person name="Zaccaron A.Z."/>
            <person name="Chen L.H."/>
            <person name="Samaras A."/>
            <person name="Stergiopoulos I."/>
        </authorList>
    </citation>
    <scope>NUCLEOTIDE SEQUENCE</scope>
    <source>
        <strain evidence="1">Race5_Kim</strain>
    </source>
</reference>
<dbReference type="KEGG" id="ffu:CLAFUR5_04381"/>
<organism evidence="1 2">
    <name type="scientific">Passalora fulva</name>
    <name type="common">Tomato leaf mold</name>
    <name type="synonym">Cladosporium fulvum</name>
    <dbReference type="NCBI Taxonomy" id="5499"/>
    <lineage>
        <taxon>Eukaryota</taxon>
        <taxon>Fungi</taxon>
        <taxon>Dikarya</taxon>
        <taxon>Ascomycota</taxon>
        <taxon>Pezizomycotina</taxon>
        <taxon>Dothideomycetes</taxon>
        <taxon>Dothideomycetidae</taxon>
        <taxon>Mycosphaerellales</taxon>
        <taxon>Mycosphaerellaceae</taxon>
        <taxon>Fulvia</taxon>
    </lineage>
</organism>
<accession>A0A9Q8LFB3</accession>
<keyword evidence="2" id="KW-1185">Reference proteome</keyword>
<evidence type="ECO:0000313" key="1">
    <source>
        <dbReference type="EMBL" id="UJO16506.1"/>
    </source>
</evidence>
<dbReference type="Proteomes" id="UP000756132">
    <property type="component" value="Chromosome 4"/>
</dbReference>
<reference evidence="1" key="1">
    <citation type="submission" date="2021-12" db="EMBL/GenBank/DDBJ databases">
        <authorList>
            <person name="Zaccaron A."/>
            <person name="Stergiopoulos I."/>
        </authorList>
    </citation>
    <scope>NUCLEOTIDE SEQUENCE</scope>
    <source>
        <strain evidence="1">Race5_Kim</strain>
    </source>
</reference>
<dbReference type="GeneID" id="71984259"/>
<dbReference type="SUPFAM" id="SSF54427">
    <property type="entry name" value="NTF2-like"/>
    <property type="match status" value="1"/>
</dbReference>
<dbReference type="OMA" id="WLATKFT"/>
<proteinExistence type="predicted"/>
<protein>
    <recommendedName>
        <fullName evidence="3">SnoaL-like domain-containing protein</fullName>
    </recommendedName>
</protein>
<dbReference type="OrthoDB" id="3635192at2759"/>